<dbReference type="PANTHER" id="PTHR43128">
    <property type="entry name" value="L-2-HYDROXYCARBOXYLATE DEHYDROGENASE (NAD(P)(+))"/>
    <property type="match status" value="1"/>
</dbReference>
<dbReference type="CDD" id="cd05291">
    <property type="entry name" value="HicDH_like"/>
    <property type="match status" value="1"/>
</dbReference>
<keyword evidence="3" id="KW-0520">NAD</keyword>
<evidence type="ECO:0000256" key="3">
    <source>
        <dbReference type="PIRSR" id="PIRSR000102-3"/>
    </source>
</evidence>
<dbReference type="PRINTS" id="PR00086">
    <property type="entry name" value="LLDHDRGNASE"/>
</dbReference>
<gene>
    <name evidence="7" type="ORF">LCB40_05720</name>
</gene>
<evidence type="ECO:0000259" key="5">
    <source>
        <dbReference type="Pfam" id="PF00056"/>
    </source>
</evidence>
<comment type="similarity">
    <text evidence="1">Belongs to the LDH/MDH superfamily. LDH family.</text>
</comment>
<comment type="caution">
    <text evidence="7">The sequence shown here is derived from an EMBL/GenBank/DDBJ whole genome shotgun (WGS) entry which is preliminary data.</text>
</comment>
<dbReference type="EMBL" id="BMAY01000003">
    <property type="protein sequence ID" value="GFZ26692.1"/>
    <property type="molecule type" value="Genomic_DNA"/>
</dbReference>
<feature type="active site" description="Proton acceptor" evidence="2">
    <location>
        <position position="176"/>
    </location>
</feature>
<feature type="domain" description="Lactate/malate dehydrogenase C-terminal" evidence="6">
    <location>
        <begin position="146"/>
        <end position="301"/>
    </location>
</feature>
<evidence type="ECO:0000256" key="2">
    <source>
        <dbReference type="PIRSR" id="PIRSR000102-1"/>
    </source>
</evidence>
<dbReference type="Pfam" id="PF00056">
    <property type="entry name" value="Ldh_1_N"/>
    <property type="match status" value="1"/>
</dbReference>
<feature type="binding site" evidence="3">
    <location>
        <begin position="8"/>
        <end position="13"/>
    </location>
    <ligand>
        <name>NAD(+)</name>
        <dbReference type="ChEBI" id="CHEBI:57540"/>
    </ligand>
</feature>
<accession>A0A916QIH7</accession>
<evidence type="ECO:0000256" key="4">
    <source>
        <dbReference type="RuleBase" id="RU003369"/>
    </source>
</evidence>
<feature type="domain" description="Lactate/malate dehydrogenase N-terminal" evidence="5">
    <location>
        <begin position="3"/>
        <end position="143"/>
    </location>
</feature>
<sequence>MRKVGIIGMGHVGATVAFDLFTHGYVDELVLLDKNEAKAEAEYNDLSDTLARNDYYVKLKFGKWDDLRDADIIVTAFGDIKASVESGDRFAELPINMKNAKEVGAKIKASGFNGILINISNPCDAVSAVLQKVTGLSKDQVFGTGTFLDTARMQRIVGEKLHENPKNVEGWVLGEHGSSQFTAWSTLRVNNRIAAQLFDEQTQQELSDQPNKNSFKVARGKGYTSYAIATCAVKLVQAVFTNARMYEPVSVYLPEYKTYVGYPAIIGSDGIEEVLKLQLTSSEREKLAGSAEKIKHNLEKYAD</sequence>
<evidence type="ECO:0000259" key="6">
    <source>
        <dbReference type="Pfam" id="PF02866"/>
    </source>
</evidence>
<dbReference type="InterPro" id="IPR036291">
    <property type="entry name" value="NAD(P)-bd_dom_sf"/>
</dbReference>
<protein>
    <submittedName>
        <fullName evidence="7">L-2-hydroxyisocaproate dehydrogenase</fullName>
    </submittedName>
</protein>
<dbReference type="GO" id="GO:0004459">
    <property type="term" value="F:L-lactate dehydrogenase (NAD+) activity"/>
    <property type="evidence" value="ECO:0007669"/>
    <property type="project" value="TreeGrafter"/>
</dbReference>
<dbReference type="SUPFAM" id="SSF51735">
    <property type="entry name" value="NAD(P)-binding Rossmann-fold domains"/>
    <property type="match status" value="1"/>
</dbReference>
<evidence type="ECO:0000256" key="1">
    <source>
        <dbReference type="ARBA" id="ARBA00006054"/>
    </source>
</evidence>
<feature type="binding site" evidence="3">
    <location>
        <position position="33"/>
    </location>
    <ligand>
        <name>NAD(+)</name>
        <dbReference type="ChEBI" id="CHEBI:57540"/>
    </ligand>
</feature>
<feature type="binding site" evidence="3">
    <location>
        <begin position="119"/>
        <end position="121"/>
    </location>
    <ligand>
        <name>NAD(+)</name>
        <dbReference type="ChEBI" id="CHEBI:57540"/>
    </ligand>
</feature>
<evidence type="ECO:0000313" key="7">
    <source>
        <dbReference type="EMBL" id="GFZ26692.1"/>
    </source>
</evidence>
<proteinExistence type="inferred from homology"/>
<dbReference type="InterPro" id="IPR001236">
    <property type="entry name" value="Lactate/malate_DH_N"/>
</dbReference>
<reference evidence="7" key="1">
    <citation type="submission" date="2020-08" db="EMBL/GenBank/DDBJ databases">
        <title>Taxonomic study for Lactobacillus species isolated from hardwood bark.</title>
        <authorList>
            <person name="Tohno M."/>
            <person name="Tanizawa Y."/>
        </authorList>
    </citation>
    <scope>NUCLEOTIDE SEQUENCE</scope>
    <source>
        <strain evidence="7">B40</strain>
    </source>
</reference>
<dbReference type="Gene3D" id="3.40.50.720">
    <property type="entry name" value="NAD(P)-binding Rossmann-like Domain"/>
    <property type="match status" value="1"/>
</dbReference>
<organism evidence="7 8">
    <name type="scientific">Lactobacillus corticis</name>
    <dbReference type="NCBI Taxonomy" id="2201249"/>
    <lineage>
        <taxon>Bacteria</taxon>
        <taxon>Bacillati</taxon>
        <taxon>Bacillota</taxon>
        <taxon>Bacilli</taxon>
        <taxon>Lactobacillales</taxon>
        <taxon>Lactobacillaceae</taxon>
        <taxon>Lactobacillus</taxon>
    </lineage>
</organism>
<keyword evidence="4" id="KW-0560">Oxidoreductase</keyword>
<dbReference type="GO" id="GO:0006089">
    <property type="term" value="P:lactate metabolic process"/>
    <property type="evidence" value="ECO:0007669"/>
    <property type="project" value="TreeGrafter"/>
</dbReference>
<dbReference type="PANTHER" id="PTHR43128:SF31">
    <property type="entry name" value="L-LACTATE DEHYDROGENASE"/>
    <property type="match status" value="1"/>
</dbReference>
<dbReference type="Proteomes" id="UP000677218">
    <property type="component" value="Unassembled WGS sequence"/>
</dbReference>
<dbReference type="PIRSF" id="PIRSF000102">
    <property type="entry name" value="Lac_mal_DH"/>
    <property type="match status" value="1"/>
</dbReference>
<dbReference type="Pfam" id="PF02866">
    <property type="entry name" value="Ldh_1_C"/>
    <property type="match status" value="1"/>
</dbReference>
<name>A0A916QIH7_9LACO</name>
<dbReference type="SUPFAM" id="SSF56327">
    <property type="entry name" value="LDH C-terminal domain-like"/>
    <property type="match status" value="1"/>
</dbReference>
<dbReference type="AlphaFoldDB" id="A0A916QIH7"/>
<feature type="binding site" evidence="3">
    <location>
        <position position="96"/>
    </location>
    <ligand>
        <name>NAD(+)</name>
        <dbReference type="ChEBI" id="CHEBI:57540"/>
    </ligand>
</feature>
<dbReference type="InterPro" id="IPR015955">
    <property type="entry name" value="Lactate_DH/Glyco_Ohase_4_C"/>
</dbReference>
<keyword evidence="8" id="KW-1185">Reference proteome</keyword>
<dbReference type="RefSeq" id="WP_212780386.1">
    <property type="nucleotide sequence ID" value="NZ_BMAY01000003.1"/>
</dbReference>
<dbReference type="InterPro" id="IPR022383">
    <property type="entry name" value="Lactate/malate_DH_C"/>
</dbReference>
<evidence type="ECO:0000313" key="8">
    <source>
        <dbReference type="Proteomes" id="UP000677218"/>
    </source>
</evidence>
<dbReference type="InterPro" id="IPR001557">
    <property type="entry name" value="L-lactate/malate_DH"/>
</dbReference>
<dbReference type="Gene3D" id="3.90.110.10">
    <property type="entry name" value="Lactate dehydrogenase/glycoside hydrolase, family 4, C-terminal"/>
    <property type="match status" value="1"/>
</dbReference>